<keyword evidence="5 14" id="KW-0547">Nucleotide-binding</keyword>
<feature type="compositionally biased region" description="Polar residues" evidence="15">
    <location>
        <begin position="84"/>
        <end position="102"/>
    </location>
</feature>
<dbReference type="PROSITE" id="PS00108">
    <property type="entry name" value="PROTEIN_KINASE_ST"/>
    <property type="match status" value="1"/>
</dbReference>
<evidence type="ECO:0000256" key="11">
    <source>
        <dbReference type="ARBA" id="ARBA00042858"/>
    </source>
</evidence>
<protein>
    <recommendedName>
        <fullName evidence="9">Cyclin-dependent kinase 2 homolog</fullName>
        <ecNumber evidence="2">2.7.11.22</ecNumber>
    </recommendedName>
    <alternativeName>
        <fullName evidence="10">Cell division control protein 2 homolog</fullName>
    </alternativeName>
    <alternativeName>
        <fullName evidence="11">cdc2-related kinase 2</fullName>
    </alternativeName>
</protein>
<evidence type="ECO:0000313" key="17">
    <source>
        <dbReference type="EMBL" id="OLP90593.1"/>
    </source>
</evidence>
<comment type="similarity">
    <text evidence="1">Belongs to the protein kinase superfamily. CMGC Ser/Thr protein kinase family. CDC2/CDKX subfamily.</text>
</comment>
<evidence type="ECO:0000256" key="14">
    <source>
        <dbReference type="PROSITE-ProRule" id="PRU10141"/>
    </source>
</evidence>
<dbReference type="PANTHER" id="PTHR24056:SF254">
    <property type="entry name" value="CYCLIN-DEPENDENT KINASE 2"/>
    <property type="match status" value="1"/>
</dbReference>
<dbReference type="GO" id="GO:0005524">
    <property type="term" value="F:ATP binding"/>
    <property type="evidence" value="ECO:0007669"/>
    <property type="project" value="UniProtKB-UniRule"/>
</dbReference>
<dbReference type="GO" id="GO:0030332">
    <property type="term" value="F:cyclin binding"/>
    <property type="evidence" value="ECO:0007669"/>
    <property type="project" value="TreeGrafter"/>
</dbReference>
<evidence type="ECO:0000256" key="7">
    <source>
        <dbReference type="ARBA" id="ARBA00022840"/>
    </source>
</evidence>
<accession>A0A1Q9D5X4</accession>
<dbReference type="Proteomes" id="UP000186817">
    <property type="component" value="Unassembled WGS sequence"/>
</dbReference>
<dbReference type="PROSITE" id="PS00107">
    <property type="entry name" value="PROTEIN_KINASE_ATP"/>
    <property type="match status" value="1"/>
</dbReference>
<dbReference type="FunFam" id="1.10.510.10:FF:000574">
    <property type="entry name" value="Cell division related protein kinase 2"/>
    <property type="match status" value="1"/>
</dbReference>
<keyword evidence="17" id="KW-0131">Cell cycle</keyword>
<dbReference type="GO" id="GO:0051301">
    <property type="term" value="P:cell division"/>
    <property type="evidence" value="ECO:0007669"/>
    <property type="project" value="UniProtKB-KW"/>
</dbReference>
<dbReference type="SMART" id="SM00220">
    <property type="entry name" value="S_TKc"/>
    <property type="match status" value="1"/>
</dbReference>
<proteinExistence type="inferred from homology"/>
<dbReference type="GO" id="GO:0000307">
    <property type="term" value="C:cyclin-dependent protein kinase holoenzyme complex"/>
    <property type="evidence" value="ECO:0007669"/>
    <property type="project" value="TreeGrafter"/>
</dbReference>
<keyword evidence="17" id="KW-0132">Cell division</keyword>
<evidence type="ECO:0000256" key="9">
    <source>
        <dbReference type="ARBA" id="ARBA00039612"/>
    </source>
</evidence>
<dbReference type="InterPro" id="IPR050108">
    <property type="entry name" value="CDK"/>
</dbReference>
<sequence length="1113" mass="123303">MTRGPPVPDMSALAQDHELDCLSVSPERYMDVRIARAKTQFPPDRIYYAPPASQVPASSHVPTVLQDNQGTQQGDTKTTGTTQPASRSSTETQPQQAQGAGSTVQQPQGTPTAAAQQGVSFYSQEARAAFRANRRGETDAPPHTGGQVPKAPPPKPPSSSEDEWPSEGEAPPEEDDTAMVQLGLSTCGGPPSSTSTSSTTTPRTDSPRGSRSRSPDRGAGPEEEPANQASSSSTGRSSRTYPTPPRDRRRLREEQLFAGGALPRWRTGEDTSRTAAITAGRGELRRINPAQMAATLVEIVRHILRDTLHATSVRTELAEVGELLEDVVADFGIVLNYDSEHDDFTTTLQDDLLRLAQQLQIVVPAHDNLLGDIRGELPSQRPASNSQELFEGYGDEMGLMQCAIQLLSVLEREFPESYRTNGQCEADAIWKEYEAGKMNTLDWRGSTSTTRGADDHPDDFEPTALLQSETQATADYAPNAEERGSQQRANYAAEAMELITEAMGLADDVGIPGVVDYLAAAATRLSQLHTKRTRGTNRRGKPLPTPNAFEIAALTVGIMEESSQQGELPSMAELLEVLELVQAGMALLTRGRHSYNWQVTHWATDAAEEALALLSVATATDDPSELGRTPPQLGGDLLPRLRNLLDEAATGVEVLVGIYPHWGENEYIHPADTISQNQAEGEQTLRHPINDPPDALHVYKGNVSWEDKFARQEQYLLHRFPRPDVKWLTFVYIDMLCSLTDMMTVCRGDATSIFVELEKAVIYTVLEKNGWSRSQFRSPPVRELLLRDLRDLAQSDHGPPTRIDDERRFDRQYVIEEKEKPVGEGTYGAVHRAFCNRLQKTVAIKRVKMEHEDEGMPSTAIREVAVLKAADHPNVVKLLDVACSPGRLHLVFEFVDANLKQYMKKFGLRLEPEVVRSLQKQLMNGIDYCHARRIIHRDLKPQNILVDGEDHLKIADFGMARAFNLPLPKYTHEVVTTWYRSPEILFGCEEYSLGVDVWSAGCILGEMATGAALFHGDSEIDTIFQIFRKLGTPTEADWPGLSSLPDFKPTFPQWRRRPWTEIRNIASQLGSAGVRLLDSMLRYDPACRVSAKQTLQHEYFMVDSDTMDAIMAD</sequence>
<keyword evidence="18" id="KW-1185">Reference proteome</keyword>
<evidence type="ECO:0000256" key="2">
    <source>
        <dbReference type="ARBA" id="ARBA00012425"/>
    </source>
</evidence>
<comment type="caution">
    <text evidence="17">The sequence shown here is derived from an EMBL/GenBank/DDBJ whole genome shotgun (WGS) entry which is preliminary data.</text>
</comment>
<feature type="compositionally biased region" description="Low complexity" evidence="15">
    <location>
        <begin position="103"/>
        <end position="119"/>
    </location>
</feature>
<comment type="catalytic activity">
    <reaction evidence="13">
        <text>L-seryl-[protein] + ATP = O-phospho-L-seryl-[protein] + ADP + H(+)</text>
        <dbReference type="Rhea" id="RHEA:17989"/>
        <dbReference type="Rhea" id="RHEA-COMP:9863"/>
        <dbReference type="Rhea" id="RHEA-COMP:11604"/>
        <dbReference type="ChEBI" id="CHEBI:15378"/>
        <dbReference type="ChEBI" id="CHEBI:29999"/>
        <dbReference type="ChEBI" id="CHEBI:30616"/>
        <dbReference type="ChEBI" id="CHEBI:83421"/>
        <dbReference type="ChEBI" id="CHEBI:456216"/>
        <dbReference type="EC" id="2.7.11.22"/>
    </reaction>
</comment>
<evidence type="ECO:0000259" key="16">
    <source>
        <dbReference type="PROSITE" id="PS50011"/>
    </source>
</evidence>
<reference evidence="17 18" key="1">
    <citation type="submission" date="2016-02" db="EMBL/GenBank/DDBJ databases">
        <title>Genome analysis of coral dinoflagellate symbionts highlights evolutionary adaptations to a symbiotic lifestyle.</title>
        <authorList>
            <person name="Aranda M."/>
            <person name="Li Y."/>
            <person name="Liew Y.J."/>
            <person name="Baumgarten S."/>
            <person name="Simakov O."/>
            <person name="Wilson M."/>
            <person name="Piel J."/>
            <person name="Ashoor H."/>
            <person name="Bougouffa S."/>
            <person name="Bajic V.B."/>
            <person name="Ryu T."/>
            <person name="Ravasi T."/>
            <person name="Bayer T."/>
            <person name="Micklem G."/>
            <person name="Kim H."/>
            <person name="Bhak J."/>
            <person name="Lajeunesse T.C."/>
            <person name="Voolstra C.R."/>
        </authorList>
    </citation>
    <scope>NUCLEOTIDE SEQUENCE [LARGE SCALE GENOMIC DNA]</scope>
    <source>
        <strain evidence="17 18">CCMP2467</strain>
    </source>
</reference>
<dbReference type="InterPro" id="IPR000719">
    <property type="entry name" value="Prot_kinase_dom"/>
</dbReference>
<dbReference type="GO" id="GO:0005634">
    <property type="term" value="C:nucleus"/>
    <property type="evidence" value="ECO:0007669"/>
    <property type="project" value="TreeGrafter"/>
</dbReference>
<feature type="compositionally biased region" description="Acidic residues" evidence="15">
    <location>
        <begin position="160"/>
        <end position="177"/>
    </location>
</feature>
<feature type="region of interest" description="Disordered" evidence="15">
    <location>
        <begin position="39"/>
        <end position="252"/>
    </location>
</feature>
<evidence type="ECO:0000256" key="4">
    <source>
        <dbReference type="ARBA" id="ARBA00022679"/>
    </source>
</evidence>
<dbReference type="GO" id="GO:0000082">
    <property type="term" value="P:G1/S transition of mitotic cell cycle"/>
    <property type="evidence" value="ECO:0007669"/>
    <property type="project" value="TreeGrafter"/>
</dbReference>
<evidence type="ECO:0000256" key="6">
    <source>
        <dbReference type="ARBA" id="ARBA00022777"/>
    </source>
</evidence>
<dbReference type="InterPro" id="IPR017441">
    <property type="entry name" value="Protein_kinase_ATP_BS"/>
</dbReference>
<comment type="catalytic activity">
    <reaction evidence="12">
        <text>L-threonyl-[protein] + ATP = O-phospho-L-threonyl-[protein] + ADP + H(+)</text>
        <dbReference type="Rhea" id="RHEA:46608"/>
        <dbReference type="Rhea" id="RHEA-COMP:11060"/>
        <dbReference type="Rhea" id="RHEA-COMP:11605"/>
        <dbReference type="ChEBI" id="CHEBI:15378"/>
        <dbReference type="ChEBI" id="CHEBI:30013"/>
        <dbReference type="ChEBI" id="CHEBI:30616"/>
        <dbReference type="ChEBI" id="CHEBI:61977"/>
        <dbReference type="ChEBI" id="CHEBI:456216"/>
        <dbReference type="EC" id="2.7.11.22"/>
    </reaction>
</comment>
<evidence type="ECO:0000256" key="13">
    <source>
        <dbReference type="ARBA" id="ARBA00048367"/>
    </source>
</evidence>
<dbReference type="CDD" id="cd07829">
    <property type="entry name" value="STKc_CDK_like"/>
    <property type="match status" value="1"/>
</dbReference>
<dbReference type="Pfam" id="PF00069">
    <property type="entry name" value="Pkinase"/>
    <property type="match status" value="1"/>
</dbReference>
<feature type="compositionally biased region" description="Low complexity" evidence="15">
    <location>
        <begin position="185"/>
        <end position="204"/>
    </location>
</feature>
<comment type="subunit">
    <text evidence="8">May form a complex composed of at least the catalytic subunit CRK2 and a cyclin.</text>
</comment>
<evidence type="ECO:0000256" key="10">
    <source>
        <dbReference type="ARBA" id="ARBA00041902"/>
    </source>
</evidence>
<dbReference type="EMBL" id="LSRX01000702">
    <property type="protein sequence ID" value="OLP90593.1"/>
    <property type="molecule type" value="Genomic_DNA"/>
</dbReference>
<dbReference type="Gene3D" id="1.10.510.10">
    <property type="entry name" value="Transferase(Phosphotransferase) domain 1"/>
    <property type="match status" value="1"/>
</dbReference>
<evidence type="ECO:0000256" key="8">
    <source>
        <dbReference type="ARBA" id="ARBA00038543"/>
    </source>
</evidence>
<evidence type="ECO:0000256" key="3">
    <source>
        <dbReference type="ARBA" id="ARBA00022527"/>
    </source>
</evidence>
<evidence type="ECO:0000256" key="15">
    <source>
        <dbReference type="SAM" id="MobiDB-lite"/>
    </source>
</evidence>
<feature type="compositionally biased region" description="Low complexity" evidence="15">
    <location>
        <begin position="230"/>
        <end position="241"/>
    </location>
</feature>
<keyword evidence="3" id="KW-0723">Serine/threonine-protein kinase</keyword>
<dbReference type="GO" id="GO:0007165">
    <property type="term" value="P:signal transduction"/>
    <property type="evidence" value="ECO:0007669"/>
    <property type="project" value="TreeGrafter"/>
</dbReference>
<dbReference type="GO" id="GO:0004693">
    <property type="term" value="F:cyclin-dependent protein serine/threonine kinase activity"/>
    <property type="evidence" value="ECO:0007669"/>
    <property type="project" value="UniProtKB-EC"/>
</dbReference>
<dbReference type="PROSITE" id="PS50011">
    <property type="entry name" value="PROTEIN_KINASE_DOM"/>
    <property type="match status" value="1"/>
</dbReference>
<evidence type="ECO:0000256" key="5">
    <source>
        <dbReference type="ARBA" id="ARBA00022741"/>
    </source>
</evidence>
<organism evidence="17 18">
    <name type="scientific">Symbiodinium microadriaticum</name>
    <name type="common">Dinoflagellate</name>
    <name type="synonym">Zooxanthella microadriatica</name>
    <dbReference type="NCBI Taxonomy" id="2951"/>
    <lineage>
        <taxon>Eukaryota</taxon>
        <taxon>Sar</taxon>
        <taxon>Alveolata</taxon>
        <taxon>Dinophyceae</taxon>
        <taxon>Suessiales</taxon>
        <taxon>Symbiodiniaceae</taxon>
        <taxon>Symbiodinium</taxon>
    </lineage>
</organism>
<dbReference type="InterPro" id="IPR011009">
    <property type="entry name" value="Kinase-like_dom_sf"/>
</dbReference>
<gene>
    <name evidence="17" type="primary">CDC2</name>
    <name evidence="17" type="ORF">AK812_SmicGene27807</name>
</gene>
<keyword evidence="4" id="KW-0808">Transferase</keyword>
<evidence type="ECO:0000256" key="12">
    <source>
        <dbReference type="ARBA" id="ARBA00047811"/>
    </source>
</evidence>
<dbReference type="Gene3D" id="3.30.200.20">
    <property type="entry name" value="Phosphorylase Kinase, domain 1"/>
    <property type="match status" value="1"/>
</dbReference>
<evidence type="ECO:0000313" key="18">
    <source>
        <dbReference type="Proteomes" id="UP000186817"/>
    </source>
</evidence>
<feature type="compositionally biased region" description="Basic and acidic residues" evidence="15">
    <location>
        <begin position="205"/>
        <end position="220"/>
    </location>
</feature>
<feature type="compositionally biased region" description="Low complexity" evidence="15">
    <location>
        <begin position="66"/>
        <end position="83"/>
    </location>
</feature>
<dbReference type="SUPFAM" id="SSF56112">
    <property type="entry name" value="Protein kinase-like (PK-like)"/>
    <property type="match status" value="1"/>
</dbReference>
<dbReference type="GO" id="GO:0010468">
    <property type="term" value="P:regulation of gene expression"/>
    <property type="evidence" value="ECO:0007669"/>
    <property type="project" value="TreeGrafter"/>
</dbReference>
<name>A0A1Q9D5X4_SYMMI</name>
<dbReference type="GO" id="GO:0010389">
    <property type="term" value="P:regulation of G2/M transition of mitotic cell cycle"/>
    <property type="evidence" value="ECO:0007669"/>
    <property type="project" value="TreeGrafter"/>
</dbReference>
<dbReference type="AlphaFoldDB" id="A0A1Q9D5X4"/>
<dbReference type="PANTHER" id="PTHR24056">
    <property type="entry name" value="CELL DIVISION PROTEIN KINASE"/>
    <property type="match status" value="1"/>
</dbReference>
<keyword evidence="7 14" id="KW-0067">ATP-binding</keyword>
<feature type="binding site" evidence="14">
    <location>
        <position position="845"/>
    </location>
    <ligand>
        <name>ATP</name>
        <dbReference type="ChEBI" id="CHEBI:30616"/>
    </ligand>
</feature>
<feature type="domain" description="Protein kinase" evidence="16">
    <location>
        <begin position="816"/>
        <end position="1100"/>
    </location>
</feature>
<dbReference type="InterPro" id="IPR008271">
    <property type="entry name" value="Ser/Thr_kinase_AS"/>
</dbReference>
<dbReference type="EC" id="2.7.11.22" evidence="2"/>
<dbReference type="GO" id="GO:0005737">
    <property type="term" value="C:cytoplasm"/>
    <property type="evidence" value="ECO:0007669"/>
    <property type="project" value="TreeGrafter"/>
</dbReference>
<dbReference type="FunFam" id="3.30.200.20:FF:000124">
    <property type="entry name" value="Cyclin-dependent kinase 4"/>
    <property type="match status" value="1"/>
</dbReference>
<evidence type="ECO:0000256" key="1">
    <source>
        <dbReference type="ARBA" id="ARBA00006485"/>
    </source>
</evidence>
<dbReference type="OrthoDB" id="1732493at2759"/>
<keyword evidence="6" id="KW-0418">Kinase</keyword>